<comment type="caution">
    <text evidence="1">The sequence shown here is derived from an EMBL/GenBank/DDBJ whole genome shotgun (WGS) entry which is preliminary data.</text>
</comment>
<dbReference type="EMBL" id="MVHT01000048">
    <property type="protein sequence ID" value="ORB01490.1"/>
    <property type="molecule type" value="Genomic_DNA"/>
</dbReference>
<protein>
    <submittedName>
        <fullName evidence="1">Uncharacterized protein</fullName>
    </submittedName>
</protein>
<name>A0A1E3S8D2_MYCIE</name>
<gene>
    <name evidence="1" type="ORF">BST27_17395</name>
</gene>
<proteinExistence type="predicted"/>
<evidence type="ECO:0000313" key="1">
    <source>
        <dbReference type="EMBL" id="ORB01490.1"/>
    </source>
</evidence>
<dbReference type="AlphaFoldDB" id="A0A1E3S8D2"/>
<accession>A0A1E3S8D2</accession>
<organism evidence="1 2">
    <name type="scientific">Mycobacterium intermedium</name>
    <dbReference type="NCBI Taxonomy" id="28445"/>
    <lineage>
        <taxon>Bacteria</taxon>
        <taxon>Bacillati</taxon>
        <taxon>Actinomycetota</taxon>
        <taxon>Actinomycetes</taxon>
        <taxon>Mycobacteriales</taxon>
        <taxon>Mycobacteriaceae</taxon>
        <taxon>Mycobacterium</taxon>
        <taxon>Mycobacterium simiae complex</taxon>
    </lineage>
</organism>
<evidence type="ECO:0000313" key="2">
    <source>
        <dbReference type="Proteomes" id="UP000192739"/>
    </source>
</evidence>
<reference evidence="1 2" key="1">
    <citation type="submission" date="2017-02" db="EMBL/GenBank/DDBJ databases">
        <title>The new phylogeny of genus Mycobacterium.</title>
        <authorList>
            <person name="Tortoli E."/>
            <person name="Trovato A."/>
            <person name="Cirillo D.M."/>
        </authorList>
    </citation>
    <scope>NUCLEOTIDE SEQUENCE [LARGE SCALE GENOMIC DNA]</scope>
    <source>
        <strain evidence="1 2">DSM 44049</strain>
    </source>
</reference>
<keyword evidence="2" id="KW-1185">Reference proteome</keyword>
<sequence>MFCTAIAAALGAATTTAGDARGEVTNAAYELGYSQAVAAVQDTATHMRAEGFQLADIVISSRIPALCAREAAQVQGLASGNADFFRGCTDGMMAMVEIGVAY</sequence>
<dbReference type="Proteomes" id="UP000192739">
    <property type="component" value="Unassembled WGS sequence"/>
</dbReference>